<feature type="region of interest" description="Disordered" evidence="1">
    <location>
        <begin position="252"/>
        <end position="317"/>
    </location>
</feature>
<feature type="compositionally biased region" description="Polar residues" evidence="1">
    <location>
        <begin position="271"/>
        <end position="281"/>
    </location>
</feature>
<dbReference type="RefSeq" id="XP_025555495.1">
    <property type="nucleotide sequence ID" value="XM_025699148.1"/>
</dbReference>
<reference evidence="2 3" key="1">
    <citation type="submission" date="2018-02" db="EMBL/GenBank/DDBJ databases">
        <title>The genomes of Aspergillus section Nigri reveals drivers in fungal speciation.</title>
        <authorList>
            <consortium name="DOE Joint Genome Institute"/>
            <person name="Vesth T.C."/>
            <person name="Nybo J."/>
            <person name="Theobald S."/>
            <person name="Brandl J."/>
            <person name="Frisvad J.C."/>
            <person name="Nielsen K.F."/>
            <person name="Lyhne E.K."/>
            <person name="Kogle M.E."/>
            <person name="Kuo A."/>
            <person name="Riley R."/>
            <person name="Clum A."/>
            <person name="Nolan M."/>
            <person name="Lipzen A."/>
            <person name="Salamov A."/>
            <person name="Henrissat B."/>
            <person name="Wiebenga A."/>
            <person name="De vries R.P."/>
            <person name="Grigoriev I.V."/>
            <person name="Mortensen U.H."/>
            <person name="Andersen M.R."/>
            <person name="Baker S.E."/>
        </authorList>
    </citation>
    <scope>NUCLEOTIDE SEQUENCE [LARGE SCALE GENOMIC DNA]</scope>
    <source>
        <strain evidence="2 3">CBS 101889</strain>
    </source>
</reference>
<dbReference type="Proteomes" id="UP000248961">
    <property type="component" value="Unassembled WGS sequence"/>
</dbReference>
<feature type="compositionally biased region" description="Polar residues" evidence="1">
    <location>
        <begin position="380"/>
        <end position="391"/>
    </location>
</feature>
<name>A0A395I8G3_ASPHC</name>
<evidence type="ECO:0000256" key="1">
    <source>
        <dbReference type="SAM" id="MobiDB-lite"/>
    </source>
</evidence>
<accession>A0A395I8G3</accession>
<dbReference type="VEuPathDB" id="FungiDB:BO97DRAFT_455850"/>
<evidence type="ECO:0000313" key="2">
    <source>
        <dbReference type="EMBL" id="RAL16341.1"/>
    </source>
</evidence>
<feature type="compositionally biased region" description="Low complexity" evidence="1">
    <location>
        <begin position="304"/>
        <end position="317"/>
    </location>
</feature>
<dbReference type="InterPro" id="IPR004354">
    <property type="entry name" value="Meiotic_Rec114"/>
</dbReference>
<feature type="compositionally biased region" description="Polar residues" evidence="1">
    <location>
        <begin position="330"/>
        <end position="343"/>
    </location>
</feature>
<dbReference type="GeneID" id="37203437"/>
<sequence>MHHHPSQRLPGTPLARLSIVKFSHVTTSLTHSGPLNWSHLIGNNDLIATFERSQSAKLMSESIILRIFRFQDTMEELDLSFCAIDAASISAQTSPTQASKPVFAVVVKPPCLAVKYPRGNMIRRFQIKFSAERDYYAALAILSEINCPFSEANAAPTRKHTSSQWDPGSFRPSHPYCATHTNRTLASYMPMNGNLKQPLEGQLLPPALQDQASPEGDPSRPSTATLTHEIPSLDPPPVRVLPFARPLAKRAHTITTASDMPALGSRGRGDPQSNSHATLTSPLLVPSLHPAPTGLPPTSNQTQPLLSKPSTSTPTDTPRVIVLRYANPPAQDQSPVTTANSPQAHPVPVASKTPVPRHSDRTTVPVSISASDPSHEQHQTHNTRGPTMENNIPSITKTAAAAAAAEIPQRDPPHESPYLATREDLASYGSTSTTERMQLVEAWTWRAYGGEWSWGWARGAREVPGVGCSRDIPIFQDMCRL</sequence>
<dbReference type="AlphaFoldDB" id="A0A395I8G3"/>
<protein>
    <submittedName>
        <fullName evidence="2">Uncharacterized protein</fullName>
    </submittedName>
</protein>
<keyword evidence="3" id="KW-1185">Reference proteome</keyword>
<evidence type="ECO:0000313" key="3">
    <source>
        <dbReference type="Proteomes" id="UP000248961"/>
    </source>
</evidence>
<dbReference type="STRING" id="1450537.A0A395I8G3"/>
<dbReference type="EMBL" id="KZ824269">
    <property type="protein sequence ID" value="RAL16341.1"/>
    <property type="molecule type" value="Genomic_DNA"/>
</dbReference>
<proteinExistence type="predicted"/>
<feature type="region of interest" description="Disordered" evidence="1">
    <location>
        <begin position="329"/>
        <end position="391"/>
    </location>
</feature>
<dbReference type="Pfam" id="PF03525">
    <property type="entry name" value="Meiotic_rec114"/>
    <property type="match status" value="1"/>
</dbReference>
<dbReference type="GO" id="GO:0007131">
    <property type="term" value="P:reciprocal meiotic recombination"/>
    <property type="evidence" value="ECO:0007669"/>
    <property type="project" value="InterPro"/>
</dbReference>
<feature type="compositionally biased region" description="Polar residues" evidence="1">
    <location>
        <begin position="362"/>
        <end position="372"/>
    </location>
</feature>
<organism evidence="2 3">
    <name type="scientific">Aspergillus homomorphus (strain CBS 101889)</name>
    <dbReference type="NCBI Taxonomy" id="1450537"/>
    <lineage>
        <taxon>Eukaryota</taxon>
        <taxon>Fungi</taxon>
        <taxon>Dikarya</taxon>
        <taxon>Ascomycota</taxon>
        <taxon>Pezizomycotina</taxon>
        <taxon>Eurotiomycetes</taxon>
        <taxon>Eurotiomycetidae</taxon>
        <taxon>Eurotiales</taxon>
        <taxon>Aspergillaceae</taxon>
        <taxon>Aspergillus</taxon>
        <taxon>Aspergillus subgen. Circumdati</taxon>
    </lineage>
</organism>
<feature type="region of interest" description="Disordered" evidence="1">
    <location>
        <begin position="207"/>
        <end position="238"/>
    </location>
</feature>
<dbReference type="OrthoDB" id="5360255at2759"/>
<gene>
    <name evidence="2" type="ORF">BO97DRAFT_455850</name>
</gene>